<name>A0AAV9XYW0_9CRYT</name>
<reference evidence="1 2" key="1">
    <citation type="submission" date="2023-10" db="EMBL/GenBank/DDBJ databases">
        <title>Comparative genomics analysis reveals potential genetic determinants of host preference in Cryptosporidium xiaoi.</title>
        <authorList>
            <person name="Xiao L."/>
            <person name="Li J."/>
        </authorList>
    </citation>
    <scope>NUCLEOTIDE SEQUENCE [LARGE SCALE GENOMIC DNA]</scope>
    <source>
        <strain evidence="1 2">52996</strain>
    </source>
</reference>
<evidence type="ECO:0000313" key="2">
    <source>
        <dbReference type="Proteomes" id="UP001311799"/>
    </source>
</evidence>
<evidence type="ECO:0000313" key="1">
    <source>
        <dbReference type="EMBL" id="KAK6589709.1"/>
    </source>
</evidence>
<dbReference type="Proteomes" id="UP001311799">
    <property type="component" value="Unassembled WGS sequence"/>
</dbReference>
<dbReference type="AlphaFoldDB" id="A0AAV9XYW0"/>
<gene>
    <name evidence="1" type="ORF">RS030_179</name>
</gene>
<comment type="caution">
    <text evidence="1">The sequence shown here is derived from an EMBL/GenBank/DDBJ whole genome shotgun (WGS) entry which is preliminary data.</text>
</comment>
<keyword evidence="2" id="KW-1185">Reference proteome</keyword>
<sequence length="287" mass="33623">MNIGMGEIVKEPVQGCQWIGSRRIHVRETRNYTLKPSKSVEFVRFEYNSTSGCELENYSRQIIGYGRWEILSINRDENNYENYKIKMKIDWKKAIIRTRSNEGFSFLKDKKNINWLYPSLDPVYSYDLNLINTCIKHITLTSEYDTNEIVTEKIKLDDDEILLSNEKFSIDYLPESKIEEALLKMVTGYSGNVISDMIKKEVNLKSKWENHFKNASYGIKKVCKWDDIKEFCLIPPSELINNNNSCTLSSIEQVISPENSILKVTMYPFEFSRSDTDYVEFSKYSNC</sequence>
<dbReference type="EMBL" id="JAWDEY010000011">
    <property type="protein sequence ID" value="KAK6589709.1"/>
    <property type="molecule type" value="Genomic_DNA"/>
</dbReference>
<protein>
    <submittedName>
        <fullName evidence="1">Uncharacterized protein</fullName>
    </submittedName>
</protein>
<accession>A0AAV9XYW0</accession>
<proteinExistence type="predicted"/>
<organism evidence="1 2">
    <name type="scientific">Cryptosporidium xiaoi</name>
    <dbReference type="NCBI Taxonomy" id="659607"/>
    <lineage>
        <taxon>Eukaryota</taxon>
        <taxon>Sar</taxon>
        <taxon>Alveolata</taxon>
        <taxon>Apicomplexa</taxon>
        <taxon>Conoidasida</taxon>
        <taxon>Coccidia</taxon>
        <taxon>Eucoccidiorida</taxon>
        <taxon>Eimeriorina</taxon>
        <taxon>Cryptosporidiidae</taxon>
        <taxon>Cryptosporidium</taxon>
    </lineage>
</organism>